<sequence>MMVFILFWLLFDKTVENAFVNIGGNNPGVFIPERDKQFYFWIAVIRSMFFSPIGEEFLYREVIHGSFTPKFGETAASVFDSLAFALIHIAHFRLIYISGSWHSLPFPVIRWILAMFLASQVFFRCKQYCTSIWRAVCAHSGFNAIMMYLIFYHLE</sequence>
<feature type="domain" description="CAAX prenyl protease 2/Lysostaphin resistance protein A-like" evidence="2">
    <location>
        <begin position="40"/>
        <end position="145"/>
    </location>
</feature>
<dbReference type="Proteomes" id="UP000004892">
    <property type="component" value="Unassembled WGS sequence"/>
</dbReference>
<dbReference type="GeneID" id="98069136"/>
<dbReference type="GO" id="GO:0080120">
    <property type="term" value="P:CAAX-box protein maturation"/>
    <property type="evidence" value="ECO:0007669"/>
    <property type="project" value="UniProtKB-ARBA"/>
</dbReference>
<keyword evidence="1" id="KW-0472">Membrane</keyword>
<keyword evidence="1" id="KW-1133">Transmembrane helix</keyword>
<organism evidence="3 4">
    <name type="scientific">Odoribacter laneus YIT 12061</name>
    <dbReference type="NCBI Taxonomy" id="742817"/>
    <lineage>
        <taxon>Bacteria</taxon>
        <taxon>Pseudomonadati</taxon>
        <taxon>Bacteroidota</taxon>
        <taxon>Bacteroidia</taxon>
        <taxon>Bacteroidales</taxon>
        <taxon>Odoribacteraceae</taxon>
        <taxon>Odoribacter</taxon>
    </lineage>
</organism>
<keyword evidence="1" id="KW-0812">Transmembrane</keyword>
<feature type="transmembrane region" description="Helical" evidence="1">
    <location>
        <begin position="108"/>
        <end position="125"/>
    </location>
</feature>
<dbReference type="RefSeq" id="WP_009136716.1">
    <property type="nucleotide sequence ID" value="NZ_JH594596.1"/>
</dbReference>
<dbReference type="EMBL" id="ADMC01000022">
    <property type="protein sequence ID" value="EHP47715.1"/>
    <property type="molecule type" value="Genomic_DNA"/>
</dbReference>
<evidence type="ECO:0000313" key="3">
    <source>
        <dbReference type="EMBL" id="EHP47715.1"/>
    </source>
</evidence>
<feature type="transmembrane region" description="Helical" evidence="1">
    <location>
        <begin position="132"/>
        <end position="154"/>
    </location>
</feature>
<proteinExistence type="predicted"/>
<dbReference type="AlphaFoldDB" id="H1DH32"/>
<reference evidence="3 4" key="1">
    <citation type="submission" date="2012-01" db="EMBL/GenBank/DDBJ databases">
        <title>The Genome Sequence of Odoribacter laneus YIT 12061.</title>
        <authorList>
            <consortium name="The Broad Institute Genome Sequencing Platform"/>
            <person name="Earl A."/>
            <person name="Ward D."/>
            <person name="Feldgarden M."/>
            <person name="Gevers D."/>
            <person name="Morotomi M."/>
            <person name="Young S.K."/>
            <person name="Zeng Q."/>
            <person name="Gargeya S."/>
            <person name="Fitzgerald M."/>
            <person name="Haas B."/>
            <person name="Abouelleil A."/>
            <person name="Alvarado L."/>
            <person name="Arachchi H.M."/>
            <person name="Berlin A."/>
            <person name="Chapman S.B."/>
            <person name="Gearin G."/>
            <person name="Goldberg J."/>
            <person name="Griggs A."/>
            <person name="Gujja S."/>
            <person name="Hansen M."/>
            <person name="Heiman D."/>
            <person name="Howarth C."/>
            <person name="Larimer J."/>
            <person name="Lui A."/>
            <person name="MacDonald P.J.P."/>
            <person name="McCowen C."/>
            <person name="Montmayeur A."/>
            <person name="Murphy C."/>
            <person name="Neiman D."/>
            <person name="Pearson M."/>
            <person name="Priest M."/>
            <person name="Roberts A."/>
            <person name="Saif S."/>
            <person name="Shea T."/>
            <person name="Sisk P."/>
            <person name="Stolte C."/>
            <person name="Sykes S."/>
            <person name="Wortman J."/>
            <person name="Nusbaum C."/>
            <person name="Birren B."/>
        </authorList>
    </citation>
    <scope>NUCLEOTIDE SEQUENCE [LARGE SCALE GENOMIC DNA]</scope>
    <source>
        <strain evidence="3 4">YIT 12061</strain>
    </source>
</reference>
<dbReference type="InterPro" id="IPR003675">
    <property type="entry name" value="Rce1/LyrA-like_dom"/>
</dbReference>
<dbReference type="HOGENOM" id="CLU_1693686_0_0_10"/>
<dbReference type="STRING" id="742817.HMPREF9449_01568"/>
<evidence type="ECO:0000313" key="4">
    <source>
        <dbReference type="Proteomes" id="UP000004892"/>
    </source>
</evidence>
<evidence type="ECO:0000259" key="2">
    <source>
        <dbReference type="Pfam" id="PF02517"/>
    </source>
</evidence>
<gene>
    <name evidence="3" type="ORF">HMPREF9449_01568</name>
</gene>
<keyword evidence="4" id="KW-1185">Reference proteome</keyword>
<protein>
    <recommendedName>
        <fullName evidence="2">CAAX prenyl protease 2/Lysostaphin resistance protein A-like domain-containing protein</fullName>
    </recommendedName>
</protein>
<dbReference type="eggNOG" id="COG1266">
    <property type="taxonomic scope" value="Bacteria"/>
</dbReference>
<comment type="caution">
    <text evidence="3">The sequence shown here is derived from an EMBL/GenBank/DDBJ whole genome shotgun (WGS) entry which is preliminary data.</text>
</comment>
<name>H1DH32_9BACT</name>
<dbReference type="PATRIC" id="fig|742817.3.peg.1670"/>
<dbReference type="GO" id="GO:0004175">
    <property type="term" value="F:endopeptidase activity"/>
    <property type="evidence" value="ECO:0007669"/>
    <property type="project" value="UniProtKB-ARBA"/>
</dbReference>
<dbReference type="Pfam" id="PF02517">
    <property type="entry name" value="Rce1-like"/>
    <property type="match status" value="1"/>
</dbReference>
<evidence type="ECO:0000256" key="1">
    <source>
        <dbReference type="SAM" id="Phobius"/>
    </source>
</evidence>
<accession>H1DH32</accession>